<reference evidence="4 5" key="1">
    <citation type="submission" date="2014-07" db="EMBL/GenBank/DDBJ databases">
        <authorList>
            <person name="Zhang J.E."/>
            <person name="Yang H."/>
            <person name="Guo J."/>
            <person name="Deng Z."/>
            <person name="Luo H."/>
            <person name="Luo M."/>
            <person name="Zhao B."/>
        </authorList>
    </citation>
    <scope>NUCLEOTIDE SEQUENCE [LARGE SCALE GENOMIC DNA]</scope>
    <source>
        <strain evidence="4 5">1CP</strain>
    </source>
</reference>
<dbReference type="Pfam" id="PF07687">
    <property type="entry name" value="M20_dimer"/>
    <property type="match status" value="1"/>
</dbReference>
<dbReference type="Gene3D" id="3.40.630.10">
    <property type="entry name" value="Zn peptidases"/>
    <property type="match status" value="1"/>
</dbReference>
<dbReference type="PATRIC" id="fig|37919.13.peg.6807"/>
<dbReference type="EMBL" id="CP009111">
    <property type="protein sequence ID" value="ANS31124.1"/>
    <property type="molecule type" value="Genomic_DNA"/>
</dbReference>
<dbReference type="PANTHER" id="PTHR43808:SF31">
    <property type="entry name" value="N-ACETYL-L-CITRULLINE DEACETYLASE"/>
    <property type="match status" value="1"/>
</dbReference>
<dbReference type="GO" id="GO:0006526">
    <property type="term" value="P:L-arginine biosynthetic process"/>
    <property type="evidence" value="ECO:0007669"/>
    <property type="project" value="InterPro"/>
</dbReference>
<dbReference type="NCBIfam" id="TIGR01892">
    <property type="entry name" value="AcOrn-deacetyl"/>
    <property type="match status" value="1"/>
</dbReference>
<protein>
    <submittedName>
        <fullName evidence="4">Acetylornithine deacetylase</fullName>
        <ecNumber evidence="4">3.5.1.16</ecNumber>
    </submittedName>
</protein>
<keyword evidence="2 4" id="KW-0378">Hydrolase</keyword>
<dbReference type="CDD" id="cd03894">
    <property type="entry name" value="M20_ArgE"/>
    <property type="match status" value="1"/>
</dbReference>
<dbReference type="SUPFAM" id="SSF53187">
    <property type="entry name" value="Zn-dependent exopeptidases"/>
    <property type="match status" value="1"/>
</dbReference>
<dbReference type="RefSeq" id="WP_005263549.1">
    <property type="nucleotide sequence ID" value="NZ_CP009111.1"/>
</dbReference>
<sequence>MTTELSSMDWIEQLIAVDTTSHKTNLPLLELVSDRLNDLGISTAIRPSPTGDKANLIATIPAANGETNGGLVFSGHTDVVPVDGQDWTSDPFVASLRDGRIYGRGTTDMKGFIGVALSMVPRILEAPLRKPIHFALSYDEEVGLHGGSQMLDDFRELGLNPRLCLVGEPTGMRVIRTHKSFSLVTVTVRGRDGHSSLAPNFVNAAFYGAQMITFIQELAEEFQLKGPFDDAYDVPFSTVSVNHVNSGSISNTVPAECHIRLDFRTITGVEPQVVLDRIRERARHIEAAMQAQDPTTGIDVTTLALAPGLEAAPDSALADILTGVGAADEGNKMAGATEAGFFHSAGIDTVVCGPGQIAQAHIADEYVSLNQIRECERVLGGLIDTLGEE</sequence>
<proteinExistence type="predicted"/>
<dbReference type="GO" id="GO:0008777">
    <property type="term" value="F:acetylornithine deacetylase activity"/>
    <property type="evidence" value="ECO:0007669"/>
    <property type="project" value="UniProtKB-EC"/>
</dbReference>
<dbReference type="Pfam" id="PF01546">
    <property type="entry name" value="Peptidase_M20"/>
    <property type="match status" value="1"/>
</dbReference>
<dbReference type="InterPro" id="IPR002933">
    <property type="entry name" value="Peptidase_M20"/>
</dbReference>
<dbReference type="AlphaFoldDB" id="A0A1B1KES6"/>
<dbReference type="PANTHER" id="PTHR43808">
    <property type="entry name" value="ACETYLORNITHINE DEACETYLASE"/>
    <property type="match status" value="1"/>
</dbReference>
<dbReference type="InterPro" id="IPR036264">
    <property type="entry name" value="Bact_exopeptidase_dim_dom"/>
</dbReference>
<dbReference type="NCBIfam" id="NF005710">
    <property type="entry name" value="PRK07522.1"/>
    <property type="match status" value="1"/>
</dbReference>
<gene>
    <name evidence="4" type="primary">argE</name>
    <name evidence="4" type="ORF">R1CP_32505</name>
</gene>
<dbReference type="Gene3D" id="3.30.70.360">
    <property type="match status" value="1"/>
</dbReference>
<dbReference type="InterPro" id="IPR050072">
    <property type="entry name" value="Peptidase_M20A"/>
</dbReference>
<feature type="domain" description="Peptidase M20 dimerisation" evidence="3">
    <location>
        <begin position="177"/>
        <end position="285"/>
    </location>
</feature>
<evidence type="ECO:0000313" key="4">
    <source>
        <dbReference type="EMBL" id="ANS31124.1"/>
    </source>
</evidence>
<evidence type="ECO:0000256" key="2">
    <source>
        <dbReference type="ARBA" id="ARBA00022801"/>
    </source>
</evidence>
<evidence type="ECO:0000256" key="1">
    <source>
        <dbReference type="ARBA" id="ARBA00022723"/>
    </source>
</evidence>
<accession>A0A1B1KES6</accession>
<evidence type="ECO:0000313" key="5">
    <source>
        <dbReference type="Proteomes" id="UP000186108"/>
    </source>
</evidence>
<dbReference type="InterPro" id="IPR010169">
    <property type="entry name" value="AcOrn-deacetyl"/>
</dbReference>
<dbReference type="GO" id="GO:0046872">
    <property type="term" value="F:metal ion binding"/>
    <property type="evidence" value="ECO:0007669"/>
    <property type="project" value="UniProtKB-KW"/>
</dbReference>
<dbReference type="Proteomes" id="UP000186108">
    <property type="component" value="Chromosome"/>
</dbReference>
<organism evidence="4 5">
    <name type="scientific">Rhodococcus opacus</name>
    <name type="common">Nocardia opaca</name>
    <dbReference type="NCBI Taxonomy" id="37919"/>
    <lineage>
        <taxon>Bacteria</taxon>
        <taxon>Bacillati</taxon>
        <taxon>Actinomycetota</taxon>
        <taxon>Actinomycetes</taxon>
        <taxon>Mycobacteriales</taxon>
        <taxon>Nocardiaceae</taxon>
        <taxon>Rhodococcus</taxon>
    </lineage>
</organism>
<name>A0A1B1KES6_RHOOP</name>
<evidence type="ECO:0000259" key="3">
    <source>
        <dbReference type="Pfam" id="PF07687"/>
    </source>
</evidence>
<dbReference type="SUPFAM" id="SSF55031">
    <property type="entry name" value="Bacterial exopeptidase dimerisation domain"/>
    <property type="match status" value="1"/>
</dbReference>
<dbReference type="EC" id="3.5.1.16" evidence="4"/>
<keyword evidence="1" id="KW-0479">Metal-binding</keyword>
<dbReference type="InterPro" id="IPR011650">
    <property type="entry name" value="Peptidase_M20_dimer"/>
</dbReference>